<dbReference type="Proteomes" id="UP001528912">
    <property type="component" value="Unassembled WGS sequence"/>
</dbReference>
<dbReference type="RefSeq" id="WP_277191866.1">
    <property type="nucleotide sequence ID" value="NZ_JAROAV010000028.1"/>
</dbReference>
<evidence type="ECO:0000313" key="2">
    <source>
        <dbReference type="Proteomes" id="UP001528912"/>
    </source>
</evidence>
<accession>A0ABT6C623</accession>
<protein>
    <recommendedName>
        <fullName evidence="3">Abortive infection protein-like C-terminal domain-containing protein</fullName>
    </recommendedName>
</protein>
<keyword evidence="2" id="KW-1185">Reference proteome</keyword>
<organism evidence="1 2">
    <name type="scientific">Luteipulveratus flavus</name>
    <dbReference type="NCBI Taxonomy" id="3031728"/>
    <lineage>
        <taxon>Bacteria</taxon>
        <taxon>Bacillati</taxon>
        <taxon>Actinomycetota</taxon>
        <taxon>Actinomycetes</taxon>
        <taxon>Micrococcales</taxon>
        <taxon>Dermacoccaceae</taxon>
        <taxon>Luteipulveratus</taxon>
    </lineage>
</organism>
<evidence type="ECO:0000313" key="1">
    <source>
        <dbReference type="EMBL" id="MDF8264337.1"/>
    </source>
</evidence>
<evidence type="ECO:0008006" key="3">
    <source>
        <dbReference type="Google" id="ProtNLM"/>
    </source>
</evidence>
<dbReference type="EMBL" id="JAROAV010000028">
    <property type="protein sequence ID" value="MDF8264337.1"/>
    <property type="molecule type" value="Genomic_DNA"/>
</dbReference>
<comment type="caution">
    <text evidence="1">The sequence shown here is derived from an EMBL/GenBank/DDBJ whole genome shotgun (WGS) entry which is preliminary data.</text>
</comment>
<sequence>MIRYLQATLLGKPTPFGTPLSNFSDLCKSMEQSPKAAGGDELRILIPRALNFVYTMRNKRGMGHEGQEVNSHEADASAVVALANWCVAELIRVTSTLPMEDAQRVVDALAERELPLVWSGAGGKRVLKPQLSRSNQVLTLLYSEKEEATPVEDLCSWVEAPRLDHFRARVIVPMHKERLVEYDKDSETVILLPPGVAAAEALLGG</sequence>
<reference evidence="1 2" key="1">
    <citation type="submission" date="2023-03" db="EMBL/GenBank/DDBJ databases">
        <title>YIM 133296 draft genome.</title>
        <authorList>
            <person name="Xiong L."/>
        </authorList>
    </citation>
    <scope>NUCLEOTIDE SEQUENCE [LARGE SCALE GENOMIC DNA]</scope>
    <source>
        <strain evidence="1 2">YIM 133296</strain>
    </source>
</reference>
<gene>
    <name evidence="1" type="ORF">P4R38_08795</name>
</gene>
<name>A0ABT6C623_9MICO</name>
<proteinExistence type="predicted"/>